<keyword evidence="9" id="KW-1185">Reference proteome</keyword>
<dbReference type="OrthoDB" id="9781704at2"/>
<dbReference type="InterPro" id="IPR007260">
    <property type="entry name" value="NanE"/>
</dbReference>
<dbReference type="EC" id="5.1.3.9" evidence="7"/>
<dbReference type="FunFam" id="3.20.20.70:FF:000035">
    <property type="entry name" value="Putative N-acetylmannosamine-6-phosphate 2-epimerase"/>
    <property type="match status" value="1"/>
</dbReference>
<comment type="catalytic activity">
    <reaction evidence="1 7">
        <text>an N-acyl-D-glucosamine 6-phosphate = an N-acyl-D-mannosamine 6-phosphate</text>
        <dbReference type="Rhea" id="RHEA:23932"/>
        <dbReference type="ChEBI" id="CHEBI:57599"/>
        <dbReference type="ChEBI" id="CHEBI:57666"/>
        <dbReference type="EC" id="5.1.3.9"/>
    </reaction>
</comment>
<dbReference type="InterPro" id="IPR013785">
    <property type="entry name" value="Aldolase_TIM"/>
</dbReference>
<proteinExistence type="inferred from homology"/>
<dbReference type="RefSeq" id="WP_150311228.1">
    <property type="nucleotide sequence ID" value="NZ_VMSO01000016.1"/>
</dbReference>
<dbReference type="GO" id="GO:0005829">
    <property type="term" value="C:cytosol"/>
    <property type="evidence" value="ECO:0007669"/>
    <property type="project" value="TreeGrafter"/>
</dbReference>
<comment type="function">
    <text evidence="2 7">Converts N-acetylmannosamine-6-phosphate (ManNAc-6-P) to N-acetylglucosamine-6-phosphate (GlcNAc-6-P).</text>
</comment>
<keyword evidence="6 7" id="KW-0119">Carbohydrate metabolism</keyword>
<evidence type="ECO:0000313" key="9">
    <source>
        <dbReference type="Proteomes" id="UP000322025"/>
    </source>
</evidence>
<dbReference type="PANTHER" id="PTHR36204:SF1">
    <property type="entry name" value="N-ACETYLMANNOSAMINE-6-PHOSPHATE 2-EPIMERASE-RELATED"/>
    <property type="match status" value="1"/>
</dbReference>
<evidence type="ECO:0000256" key="2">
    <source>
        <dbReference type="ARBA" id="ARBA00002147"/>
    </source>
</evidence>
<dbReference type="Gene3D" id="3.20.20.70">
    <property type="entry name" value="Aldolase class I"/>
    <property type="match status" value="1"/>
</dbReference>
<name>A0A5M9HZ20_9FIRM</name>
<protein>
    <recommendedName>
        <fullName evidence="7">Putative N-acetylmannosamine-6-phosphate 2-epimerase</fullName>
        <ecNumber evidence="7">5.1.3.9</ecNumber>
    </recommendedName>
    <alternativeName>
        <fullName evidence="7">ManNAc-6-P epimerase</fullName>
    </alternativeName>
</protein>
<comment type="similarity">
    <text evidence="4 7">Belongs to the NanE family.</text>
</comment>
<dbReference type="GO" id="GO:0019262">
    <property type="term" value="P:N-acetylneuraminate catabolic process"/>
    <property type="evidence" value="ECO:0007669"/>
    <property type="project" value="UniProtKB-UniRule"/>
</dbReference>
<evidence type="ECO:0000256" key="4">
    <source>
        <dbReference type="ARBA" id="ARBA00007439"/>
    </source>
</evidence>
<sequence>MKWSKEEILTKIKGQLIVSCQALPSEPLYVEEKSIMYLMARAAKQAGSPCIRTSSVRDVKAIKEETGLPVIGIIKINYDGYDSYITPTMKEVDQLVEADSDIVALDCTLRKRGDGSTINDFLSDIRRKYPDIILMADISTYEEGINAWKCGVDLVGTTLSGYTDYSPHHEGPDLELVSRLSTDLDIPVIAEGKIHYPEQAVQMLDAGAYAVVVGGAITRPLEIASRFISAIEKRNTNE</sequence>
<dbReference type="CDD" id="cd04729">
    <property type="entry name" value="NanE"/>
    <property type="match status" value="1"/>
</dbReference>
<comment type="caution">
    <text evidence="8">The sequence shown here is derived from an EMBL/GenBank/DDBJ whole genome shotgun (WGS) entry which is preliminary data.</text>
</comment>
<evidence type="ECO:0000256" key="1">
    <source>
        <dbReference type="ARBA" id="ARBA00000056"/>
    </source>
</evidence>
<dbReference type="HAMAP" id="MF_01235">
    <property type="entry name" value="ManNAc6P_epimer"/>
    <property type="match status" value="1"/>
</dbReference>
<reference evidence="8" key="1">
    <citation type="submission" date="2019-07" db="EMBL/GenBank/DDBJ databases">
        <authorList>
            <person name="Wongkuna S."/>
            <person name="Scaria J."/>
        </authorList>
    </citation>
    <scope>NUCLEOTIDE SEQUENCE [LARGE SCALE GENOMIC DNA]</scope>
    <source>
        <strain evidence="8">SW178</strain>
    </source>
</reference>
<evidence type="ECO:0000256" key="6">
    <source>
        <dbReference type="ARBA" id="ARBA00023277"/>
    </source>
</evidence>
<evidence type="ECO:0000256" key="5">
    <source>
        <dbReference type="ARBA" id="ARBA00023235"/>
    </source>
</evidence>
<dbReference type="GO" id="GO:0005975">
    <property type="term" value="P:carbohydrate metabolic process"/>
    <property type="evidence" value="ECO:0007669"/>
    <property type="project" value="UniProtKB-UniRule"/>
</dbReference>
<evidence type="ECO:0000256" key="7">
    <source>
        <dbReference type="HAMAP-Rule" id="MF_01235"/>
    </source>
</evidence>
<dbReference type="GO" id="GO:0047465">
    <property type="term" value="F:N-acylglucosamine-6-phosphate 2-epimerase activity"/>
    <property type="evidence" value="ECO:0007669"/>
    <property type="project" value="UniProtKB-EC"/>
</dbReference>
<accession>A0A5M9HZ20</accession>
<dbReference type="PANTHER" id="PTHR36204">
    <property type="entry name" value="N-ACETYLMANNOSAMINE-6-PHOSPHATE 2-EPIMERASE-RELATED"/>
    <property type="match status" value="1"/>
</dbReference>
<gene>
    <name evidence="7" type="primary">nanE</name>
    <name evidence="8" type="ORF">FNY66_11480</name>
</gene>
<dbReference type="Proteomes" id="UP000322025">
    <property type="component" value="Unassembled WGS sequence"/>
</dbReference>
<dbReference type="UniPathway" id="UPA00629">
    <property type="reaction ID" value="UER00682"/>
</dbReference>
<comment type="pathway">
    <text evidence="3 7">Amino-sugar metabolism; N-acetylneuraminate degradation; D-fructose 6-phosphate from N-acetylneuraminate: step 3/5.</text>
</comment>
<dbReference type="InterPro" id="IPR011060">
    <property type="entry name" value="RibuloseP-bd_barrel"/>
</dbReference>
<dbReference type="GO" id="GO:0006053">
    <property type="term" value="P:N-acetylmannosamine catabolic process"/>
    <property type="evidence" value="ECO:0007669"/>
    <property type="project" value="TreeGrafter"/>
</dbReference>
<dbReference type="Pfam" id="PF04131">
    <property type="entry name" value="NanE"/>
    <property type="match status" value="1"/>
</dbReference>
<dbReference type="AlphaFoldDB" id="A0A5M9HZ20"/>
<dbReference type="SUPFAM" id="SSF51366">
    <property type="entry name" value="Ribulose-phoshate binding barrel"/>
    <property type="match status" value="1"/>
</dbReference>
<evidence type="ECO:0000313" key="8">
    <source>
        <dbReference type="EMBL" id="KAA8500796.1"/>
    </source>
</evidence>
<organism evidence="8 9">
    <name type="scientific">Mediterraneibacter catenae</name>
    <dbReference type="NCBI Taxonomy" id="2594882"/>
    <lineage>
        <taxon>Bacteria</taxon>
        <taxon>Bacillati</taxon>
        <taxon>Bacillota</taxon>
        <taxon>Clostridia</taxon>
        <taxon>Lachnospirales</taxon>
        <taxon>Lachnospiraceae</taxon>
        <taxon>Mediterraneibacter</taxon>
    </lineage>
</organism>
<dbReference type="EMBL" id="VMSO01000016">
    <property type="protein sequence ID" value="KAA8500796.1"/>
    <property type="molecule type" value="Genomic_DNA"/>
</dbReference>
<keyword evidence="5 7" id="KW-0413">Isomerase</keyword>
<dbReference type="NCBIfam" id="NF002231">
    <property type="entry name" value="PRK01130.1"/>
    <property type="match status" value="1"/>
</dbReference>
<evidence type="ECO:0000256" key="3">
    <source>
        <dbReference type="ARBA" id="ARBA00005081"/>
    </source>
</evidence>